<dbReference type="Gene3D" id="3.40.50.10140">
    <property type="entry name" value="Toll/interleukin-1 receptor homology (TIR) domain"/>
    <property type="match status" value="2"/>
</dbReference>
<keyword evidence="3" id="KW-0520">NAD</keyword>
<dbReference type="Gene3D" id="3.80.10.10">
    <property type="entry name" value="Ribonuclease Inhibitor"/>
    <property type="match status" value="1"/>
</dbReference>
<dbReference type="InterPro" id="IPR027417">
    <property type="entry name" value="P-loop_NTPase"/>
</dbReference>
<dbReference type="GO" id="GO:0007165">
    <property type="term" value="P:signal transduction"/>
    <property type="evidence" value="ECO:0007669"/>
    <property type="project" value="InterPro"/>
</dbReference>
<dbReference type="SUPFAM" id="SSF52540">
    <property type="entry name" value="P-loop containing nucleoside triphosphate hydrolases"/>
    <property type="match status" value="1"/>
</dbReference>
<dbReference type="InterPro" id="IPR035897">
    <property type="entry name" value="Toll_tir_struct_dom_sf"/>
</dbReference>
<dbReference type="InterPro" id="IPR032675">
    <property type="entry name" value="LRR_dom_sf"/>
</dbReference>
<dbReference type="Pfam" id="PF23282">
    <property type="entry name" value="WHD_ROQ1"/>
    <property type="match status" value="2"/>
</dbReference>
<dbReference type="SUPFAM" id="SSF52058">
    <property type="entry name" value="L domain-like"/>
    <property type="match status" value="1"/>
</dbReference>
<feature type="domain" description="TIR" evidence="4">
    <location>
        <begin position="491"/>
        <end position="657"/>
    </location>
</feature>
<protein>
    <recommendedName>
        <fullName evidence="4">TIR domain-containing protein</fullName>
    </recommendedName>
</protein>
<keyword evidence="1" id="KW-0433">Leucine-rich repeat</keyword>
<dbReference type="Gene3D" id="1.10.8.430">
    <property type="entry name" value="Helical domain of apoptotic protease-activating factors"/>
    <property type="match status" value="1"/>
</dbReference>
<dbReference type="InterPro" id="IPR058192">
    <property type="entry name" value="WHD_ROQ1-like"/>
</dbReference>
<evidence type="ECO:0000259" key="4">
    <source>
        <dbReference type="PROSITE" id="PS50104"/>
    </source>
</evidence>
<sequence length="1237" mass="140303">MASSKSKPVSNVFLSFEYDIEIKSLVDQLRVSLREAGIKVIEFGGCGGKDSVPLPMPSGYLAIDGSTVSVVVVTRKYLNCERCSRMLDRIMWSKGIEDQKILPLFYDIDLDSEELQIQSDITKHPVLPRLLRVAVESCRWNFSALSFRDERRVIEDIMEYILEASIQIQHVSENLAGWERVENVIRLLMDGSNCPLIVQIWGESGAGKTTIAKTVYNEIGDHFDCKSFLPNIKEVWEQEDGRALLLDRLFSDMFEENKLKMHSIAERKSIMKEMLQNRKVLLVLDDVTMLDQVNVLCGCGNIFGPGSRIIITSQARHPISKVADEIYKVKPLNPHEAAKLFHWHAFKRGTGSQQLKRLLSSAVIKLCEGLPLALEVLGCFLSQVEDSLLESVATKLRESPRRITVPEMLKLCYDSLDSLEKDVFHAISCFFCGKDRCFVTQALCNSRAETVIDVLIERRLVTVDEKNKLQVHDLLKEMGRGIIAKKPKSKWNYDVFLSFRGEETRSTFTTYLYTALKDAGIKVFMDNDLKRGDDISFSLLKAIEDSKISVIIFSTEYAGSRWCLEELEKIIECQRTNGQELMPVFYDVDPSDVRNQRGTFGKAFRRLVKQSSAVEQKVSNWRTALSTAANISGWDSRTYRTEIELIHDILEAISKKVDESTHLFVADHPVGVISQIGISTLVERSLVTIDNKNKLQMHNLIRDMGREIIRDESPKYPARRSRLWLHNDVVNVLTKRTGTESIEGLALQFLNINNVPFNTEAFKKIERLRLLQLDHVGLAGEYRYLPKDLKWLCWQGFPLGDIPNDFSMGSLVVLDLKYSKLIQVWKNPQLLDKLKILNLSHSRRLTETPDFSELPNLERLILKGCSSLSLVHQSIGNLSKLLLVNLRDCKKLKDLPRSIYKLKSLKTLIISGCSMINKLEEDIEQMESLTTLMAVNTTLSQVPFSILRLKSIGYISLCGHEGLPCDVFPNLIWSWMSPVSNLPSLTQTSRNMPSFTSSNTFHSILSTFSSQSYLRSLKLQCQSNYHVQQEKRRVLDALCLTDCDELETIVGASQMVGMGTSISRRDRDNQVDVTGSKSFSGSLLIYMGEHNETANSQREIILQGQSNKAFDDWFVNGDQCSGLRTWKGEGSSVLFKMPEVIGHEFKGIAICIAYSSSLEDMVHKYLRNILIINLSKETIQLHKGEVVTSPRGKEWQFIMYDLEAGDQVEIIVDFGRELTVDTTTITLVYGESIDQGL</sequence>
<dbReference type="InterPro" id="IPR003593">
    <property type="entry name" value="AAA+_ATPase"/>
</dbReference>
<proteinExistence type="predicted"/>
<dbReference type="InterPro" id="IPR042197">
    <property type="entry name" value="Apaf_helical"/>
</dbReference>
<dbReference type="PANTHER" id="PTHR11017">
    <property type="entry name" value="LEUCINE-RICH REPEAT-CONTAINING PROTEIN"/>
    <property type="match status" value="1"/>
</dbReference>
<keyword evidence="2" id="KW-0677">Repeat</keyword>
<dbReference type="GO" id="GO:0043531">
    <property type="term" value="F:ADP binding"/>
    <property type="evidence" value="ECO:0007669"/>
    <property type="project" value="InterPro"/>
</dbReference>
<dbReference type="EMBL" id="JAYKXN010000004">
    <property type="protein sequence ID" value="KAK7294622.1"/>
    <property type="molecule type" value="Genomic_DNA"/>
</dbReference>
<dbReference type="SUPFAM" id="SSF52200">
    <property type="entry name" value="Toll/Interleukin receptor TIR domain"/>
    <property type="match status" value="2"/>
</dbReference>
<evidence type="ECO:0000313" key="6">
    <source>
        <dbReference type="Proteomes" id="UP001359559"/>
    </source>
</evidence>
<dbReference type="Gene3D" id="3.40.50.300">
    <property type="entry name" value="P-loop containing nucleotide triphosphate hydrolases"/>
    <property type="match status" value="1"/>
</dbReference>
<dbReference type="SMART" id="SM00255">
    <property type="entry name" value="TIR"/>
    <property type="match status" value="1"/>
</dbReference>
<dbReference type="FunFam" id="3.40.50.10140:FF:000007">
    <property type="entry name" value="Disease resistance protein (TIR-NBS-LRR class)"/>
    <property type="match status" value="1"/>
</dbReference>
<reference evidence="5 6" key="1">
    <citation type="submission" date="2024-01" db="EMBL/GenBank/DDBJ databases">
        <title>The genomes of 5 underutilized Papilionoideae crops provide insights into root nodulation and disease resistance.</title>
        <authorList>
            <person name="Yuan L."/>
        </authorList>
    </citation>
    <scope>NUCLEOTIDE SEQUENCE [LARGE SCALE GENOMIC DNA]</scope>
    <source>
        <strain evidence="5">LY-2023</strain>
        <tissue evidence="5">Leaf</tissue>
    </source>
</reference>
<dbReference type="Proteomes" id="UP001359559">
    <property type="component" value="Unassembled WGS sequence"/>
</dbReference>
<dbReference type="Pfam" id="PF01582">
    <property type="entry name" value="TIR"/>
    <property type="match status" value="1"/>
</dbReference>
<evidence type="ECO:0000256" key="1">
    <source>
        <dbReference type="ARBA" id="ARBA00022614"/>
    </source>
</evidence>
<evidence type="ECO:0000313" key="5">
    <source>
        <dbReference type="EMBL" id="KAK7294622.1"/>
    </source>
</evidence>
<dbReference type="InterPro" id="IPR002182">
    <property type="entry name" value="NB-ARC"/>
</dbReference>
<dbReference type="InterPro" id="IPR000157">
    <property type="entry name" value="TIR_dom"/>
</dbReference>
<name>A0AAN9J9H1_CLITE</name>
<evidence type="ECO:0000256" key="2">
    <source>
        <dbReference type="ARBA" id="ARBA00022737"/>
    </source>
</evidence>
<keyword evidence="6" id="KW-1185">Reference proteome</keyword>
<dbReference type="GO" id="GO:0006952">
    <property type="term" value="P:defense response"/>
    <property type="evidence" value="ECO:0007669"/>
    <property type="project" value="InterPro"/>
</dbReference>
<dbReference type="AlphaFoldDB" id="A0AAN9J9H1"/>
<dbReference type="Pfam" id="PF00931">
    <property type="entry name" value="NB-ARC"/>
    <property type="match status" value="1"/>
</dbReference>
<dbReference type="PROSITE" id="PS50104">
    <property type="entry name" value="TIR"/>
    <property type="match status" value="1"/>
</dbReference>
<accession>A0AAN9J9H1</accession>
<dbReference type="PRINTS" id="PR00364">
    <property type="entry name" value="DISEASERSIST"/>
</dbReference>
<dbReference type="SMART" id="SM00382">
    <property type="entry name" value="AAA"/>
    <property type="match status" value="1"/>
</dbReference>
<dbReference type="PANTHER" id="PTHR11017:SF271">
    <property type="entry name" value="DISEASE RESISTANCE PROTEIN (TIR-NBS-LRR CLASS) FAMILY"/>
    <property type="match status" value="1"/>
</dbReference>
<dbReference type="InterPro" id="IPR044974">
    <property type="entry name" value="Disease_R_plants"/>
</dbReference>
<comment type="caution">
    <text evidence="5">The sequence shown here is derived from an EMBL/GenBank/DDBJ whole genome shotgun (WGS) entry which is preliminary data.</text>
</comment>
<gene>
    <name evidence="5" type="ORF">RJT34_17511</name>
</gene>
<evidence type="ECO:0000256" key="3">
    <source>
        <dbReference type="ARBA" id="ARBA00023027"/>
    </source>
</evidence>
<organism evidence="5 6">
    <name type="scientific">Clitoria ternatea</name>
    <name type="common">Butterfly pea</name>
    <dbReference type="NCBI Taxonomy" id="43366"/>
    <lineage>
        <taxon>Eukaryota</taxon>
        <taxon>Viridiplantae</taxon>
        <taxon>Streptophyta</taxon>
        <taxon>Embryophyta</taxon>
        <taxon>Tracheophyta</taxon>
        <taxon>Spermatophyta</taxon>
        <taxon>Magnoliopsida</taxon>
        <taxon>eudicotyledons</taxon>
        <taxon>Gunneridae</taxon>
        <taxon>Pentapetalae</taxon>
        <taxon>rosids</taxon>
        <taxon>fabids</taxon>
        <taxon>Fabales</taxon>
        <taxon>Fabaceae</taxon>
        <taxon>Papilionoideae</taxon>
        <taxon>50 kb inversion clade</taxon>
        <taxon>NPAAA clade</taxon>
        <taxon>indigoferoid/millettioid clade</taxon>
        <taxon>Phaseoleae</taxon>
        <taxon>Clitoria</taxon>
    </lineage>
</organism>